<proteinExistence type="predicted"/>
<dbReference type="eggNOG" id="COG1479">
    <property type="taxonomic scope" value="Bacteria"/>
</dbReference>
<evidence type="ECO:0000259" key="2">
    <source>
        <dbReference type="Pfam" id="PF07510"/>
    </source>
</evidence>
<feature type="domain" description="GmrSD restriction endonucleases N-terminal" evidence="1">
    <location>
        <begin position="17"/>
        <end position="246"/>
    </location>
</feature>
<dbReference type="InterPro" id="IPR004919">
    <property type="entry name" value="GmrSD_N"/>
</dbReference>
<dbReference type="OrthoDB" id="9798761at2"/>
<organism evidence="3 4">
    <name type="scientific">Catellicoccus marimammalium M35/04/3</name>
    <dbReference type="NCBI Taxonomy" id="1234409"/>
    <lineage>
        <taxon>Bacteria</taxon>
        <taxon>Bacillati</taxon>
        <taxon>Bacillota</taxon>
        <taxon>Bacilli</taxon>
        <taxon>Lactobacillales</taxon>
        <taxon>Enterococcaceae</taxon>
        <taxon>Catellicoccus</taxon>
    </lineage>
</organism>
<comment type="caution">
    <text evidence="3">The sequence shown here is derived from an EMBL/GenBank/DDBJ whole genome shotgun (WGS) entry which is preliminary data.</text>
</comment>
<gene>
    <name evidence="3" type="ORF">C683_0635</name>
</gene>
<evidence type="ECO:0000313" key="4">
    <source>
        <dbReference type="Proteomes" id="UP000016057"/>
    </source>
</evidence>
<reference evidence="3 4" key="1">
    <citation type="journal article" date="2013" name="Genome Announc.">
        <title>Draft Genome Sequence of Catellicoccus marimammalium, a Novel Species Commonly Found in Gull Feces.</title>
        <authorList>
            <person name="Weigand M.R."/>
            <person name="Ryu H."/>
            <person name="Bozcek L."/>
            <person name="Konstantinidis K.T."/>
            <person name="Santo Domingo J.W."/>
        </authorList>
    </citation>
    <scope>NUCLEOTIDE SEQUENCE [LARGE SCALE GENOMIC DNA]</scope>
    <source>
        <strain evidence="3 4">M35/04/3</strain>
    </source>
</reference>
<dbReference type="STRING" id="1234409.C683_0635"/>
<dbReference type="Pfam" id="PF03235">
    <property type="entry name" value="GmrSD_N"/>
    <property type="match status" value="1"/>
</dbReference>
<dbReference type="PANTHER" id="PTHR35149:SF1">
    <property type="entry name" value="DUF5655 DOMAIN-CONTAINING PROTEIN"/>
    <property type="match status" value="1"/>
</dbReference>
<dbReference type="Pfam" id="PF07510">
    <property type="entry name" value="GmrSD_C"/>
    <property type="match status" value="1"/>
</dbReference>
<dbReference type="AlphaFoldDB" id="K8Z8D1"/>
<dbReference type="PANTHER" id="PTHR35149">
    <property type="entry name" value="SLL5132 PROTEIN"/>
    <property type="match status" value="1"/>
</dbReference>
<dbReference type="EMBL" id="AMYT01000017">
    <property type="protein sequence ID" value="EKU27304.1"/>
    <property type="molecule type" value="Genomic_DNA"/>
</dbReference>
<accession>K8Z8D1</accession>
<keyword evidence="4" id="KW-1185">Reference proteome</keyword>
<dbReference type="InterPro" id="IPR011089">
    <property type="entry name" value="GmrSD_C"/>
</dbReference>
<feature type="domain" description="GmrSD restriction endonucleases C-terminal" evidence="2">
    <location>
        <begin position="440"/>
        <end position="569"/>
    </location>
</feature>
<dbReference type="PATRIC" id="fig|1234409.3.peg.586"/>
<evidence type="ECO:0000313" key="3">
    <source>
        <dbReference type="EMBL" id="EKU27304.1"/>
    </source>
</evidence>
<sequence length="586" mass="68743">MSKIEAHEETLKSYLQIENGSLFIPYSQRPYEWTEKQVKRLFEDLIILNNSNVEIHMLNFFTLSKENDNLSIFDGQQRTITTILFIGAIANIAKKEGFTKLGKEIVETYIKKTGSELEGNNDKLKILFDSNHKESESFLYSIIEDPNYTIDIDSIDSGSKNTVQSIEKNYHLLEKLIDDYLKDSNFNTLEDNSKKKFIISLFNDILTKTQLITIITENDSLAMAMFETLNNTGKQLENFFVLKNDIISTTDVEPIKELWENIEVSLDSINYNQFLTTFATILLGKVSKDNLLNKLYSIFPKKDVQKMKELLKLMDEGSINYRYICIPDTMYNNKKYTNTYEIEKFIKYSRAIDLFHIRQHFPILLAMFMHPSQYLLEDIIKVQKSILALTISKFYFCSEKANKIEKSFANLAHKIYTDKINTLEILENIKIEFPILNLLKNNIENFEVRRQNHKIKFLLRETYNHKYNKETVIKEDTKNIHYEHILPQTISSDSEWSKMFTVEEHERYYKYIGNGTLLLNSINASIKNSDFSIKKSKYLESSIIENQKLCLENDIWDKKAIERRTKSLAVDIIKYLNSLCNVYTDI</sequence>
<protein>
    <submittedName>
        <fullName evidence="3">RloF</fullName>
    </submittedName>
</protein>
<name>K8Z8D1_9ENTE</name>
<evidence type="ECO:0000259" key="1">
    <source>
        <dbReference type="Pfam" id="PF03235"/>
    </source>
</evidence>
<dbReference type="RefSeq" id="WP_009489942.1">
    <property type="nucleotide sequence ID" value="NZ_AMYT01000017.1"/>
</dbReference>
<dbReference type="Proteomes" id="UP000016057">
    <property type="component" value="Unassembled WGS sequence"/>
</dbReference>